<dbReference type="AlphaFoldDB" id="A0A098BU32"/>
<dbReference type="GO" id="GO:0016787">
    <property type="term" value="F:hydrolase activity"/>
    <property type="evidence" value="ECO:0007669"/>
    <property type="project" value="UniProtKB-KW"/>
</dbReference>
<sequence length="304" mass="31470">MTPFQRYIAEEIAVDHADGLLTRREALRRLGLMGLSLTAASALLAACSNENGSPATPSSPTGAASASPDRTPPGSATAVATEPITFPGPEGRTLQGAWAPAAEPRGAVLVIHENKGLNDHIRSVAGRLAGAGYSALAIDLLSEEGGTAVFTDPAQATAALSTVPPQRFSQDMRSGIDELTRRVPDRDVGAVGFCFGGGMTWLLLTTGDPRVAAAVPFYGPLPDAADFAGSRAAVLAIYAELDQRVNASRDAATAALERAGLAHEVVTYPGADHAFFNDTGPRYNADAAAGAYDRMLAWFGTHLG</sequence>
<dbReference type="InterPro" id="IPR051049">
    <property type="entry name" value="Dienelactone_hydrolase-like"/>
</dbReference>
<keyword evidence="3" id="KW-0378">Hydrolase</keyword>
<dbReference type="InterPro" id="IPR029058">
    <property type="entry name" value="AB_hydrolase_fold"/>
</dbReference>
<evidence type="ECO:0000259" key="2">
    <source>
        <dbReference type="Pfam" id="PF01738"/>
    </source>
</evidence>
<dbReference type="OrthoDB" id="3208682at2"/>
<dbReference type="InterPro" id="IPR002925">
    <property type="entry name" value="Dienelactn_hydro"/>
</dbReference>
<reference evidence="3 4" key="1">
    <citation type="journal article" date="2014" name="Genome Announc.">
        <title>Draft Genome Sequence of Propane- and Butane-Oxidizing Actinobacterium Rhodococcus ruber IEGM 231.</title>
        <authorList>
            <person name="Ivshina I.B."/>
            <person name="Kuyukina M.S."/>
            <person name="Krivoruchko A.V."/>
            <person name="Barbe V."/>
            <person name="Fischer C."/>
        </authorList>
    </citation>
    <scope>NUCLEOTIDE SEQUENCE [LARGE SCALE GENOMIC DNA]</scope>
</reference>
<dbReference type="SUPFAM" id="SSF53474">
    <property type="entry name" value="alpha/beta-Hydrolases"/>
    <property type="match status" value="1"/>
</dbReference>
<feature type="compositionally biased region" description="Low complexity" evidence="1">
    <location>
        <begin position="50"/>
        <end position="68"/>
    </location>
</feature>
<dbReference type="RefSeq" id="WP_040274915.1">
    <property type="nucleotide sequence ID" value="NZ_CP038030.2"/>
</dbReference>
<evidence type="ECO:0000313" key="3">
    <source>
        <dbReference type="EMBL" id="CDZ91725.1"/>
    </source>
</evidence>
<evidence type="ECO:0000313" key="4">
    <source>
        <dbReference type="Proteomes" id="UP000042997"/>
    </source>
</evidence>
<gene>
    <name evidence="3" type="ORF">RHRU231_860106</name>
</gene>
<accession>A0A098BU32</accession>
<organism evidence="3 4">
    <name type="scientific">Rhodococcus ruber</name>
    <dbReference type="NCBI Taxonomy" id="1830"/>
    <lineage>
        <taxon>Bacteria</taxon>
        <taxon>Bacillati</taxon>
        <taxon>Actinomycetota</taxon>
        <taxon>Actinomycetes</taxon>
        <taxon>Mycobacteriales</taxon>
        <taxon>Nocardiaceae</taxon>
        <taxon>Rhodococcus</taxon>
    </lineage>
</organism>
<protein>
    <submittedName>
        <fullName evidence="3">Putative hydrolase</fullName>
    </submittedName>
</protein>
<dbReference type="EMBL" id="CCSD01000101">
    <property type="protein sequence ID" value="CDZ91725.1"/>
    <property type="molecule type" value="Genomic_DNA"/>
</dbReference>
<dbReference type="PANTHER" id="PTHR46623:SF6">
    <property type="entry name" value="ALPHA_BETA-HYDROLASES SUPERFAMILY PROTEIN"/>
    <property type="match status" value="1"/>
</dbReference>
<dbReference type="Proteomes" id="UP000042997">
    <property type="component" value="Unassembled WGS sequence"/>
</dbReference>
<evidence type="ECO:0000256" key="1">
    <source>
        <dbReference type="SAM" id="MobiDB-lite"/>
    </source>
</evidence>
<dbReference type="eggNOG" id="COG0412">
    <property type="taxonomic scope" value="Bacteria"/>
</dbReference>
<name>A0A098BU32_9NOCA</name>
<proteinExistence type="predicted"/>
<feature type="domain" description="Dienelactone hydrolase" evidence="2">
    <location>
        <begin position="100"/>
        <end position="302"/>
    </location>
</feature>
<feature type="region of interest" description="Disordered" evidence="1">
    <location>
        <begin position="50"/>
        <end position="77"/>
    </location>
</feature>
<dbReference type="PANTHER" id="PTHR46623">
    <property type="entry name" value="CARBOXYMETHYLENEBUTENOLIDASE-RELATED"/>
    <property type="match status" value="1"/>
</dbReference>
<dbReference type="Pfam" id="PF01738">
    <property type="entry name" value="DLH"/>
    <property type="match status" value="1"/>
</dbReference>
<dbReference type="Gene3D" id="3.40.50.1820">
    <property type="entry name" value="alpha/beta hydrolase"/>
    <property type="match status" value="1"/>
</dbReference>